<dbReference type="PANTHER" id="PTHR40980:SF3">
    <property type="entry name" value="TONB-DEPENDENT RECEPTOR-LIKE BETA-BARREL DOMAIN-CONTAINING PROTEIN"/>
    <property type="match status" value="1"/>
</dbReference>
<proteinExistence type="inferred from homology"/>
<evidence type="ECO:0000256" key="1">
    <source>
        <dbReference type="ARBA" id="ARBA00004571"/>
    </source>
</evidence>
<keyword evidence="3 8" id="KW-1134">Transmembrane beta strand</keyword>
<dbReference type="EMBL" id="JAELXS010000002">
    <property type="protein sequence ID" value="MBJ6121080.1"/>
    <property type="molecule type" value="Genomic_DNA"/>
</dbReference>
<dbReference type="InterPro" id="IPR037066">
    <property type="entry name" value="Plug_dom_sf"/>
</dbReference>
<feature type="signal peptide" evidence="10">
    <location>
        <begin position="1"/>
        <end position="42"/>
    </location>
</feature>
<organism evidence="13 14">
    <name type="scientific">Sphingomonas mollis</name>
    <dbReference type="NCBI Taxonomy" id="2795726"/>
    <lineage>
        <taxon>Bacteria</taxon>
        <taxon>Pseudomonadati</taxon>
        <taxon>Pseudomonadota</taxon>
        <taxon>Alphaproteobacteria</taxon>
        <taxon>Sphingomonadales</taxon>
        <taxon>Sphingomonadaceae</taxon>
        <taxon>Sphingomonas</taxon>
    </lineage>
</organism>
<dbReference type="InterPro" id="IPR000531">
    <property type="entry name" value="Beta-barrel_TonB"/>
</dbReference>
<evidence type="ECO:0000313" key="14">
    <source>
        <dbReference type="Proteomes" id="UP000640426"/>
    </source>
</evidence>
<evidence type="ECO:0000256" key="6">
    <source>
        <dbReference type="ARBA" id="ARBA00023136"/>
    </source>
</evidence>
<keyword evidence="14" id="KW-1185">Reference proteome</keyword>
<evidence type="ECO:0000256" key="8">
    <source>
        <dbReference type="PROSITE-ProRule" id="PRU01360"/>
    </source>
</evidence>
<feature type="chain" id="PRO_5046776925" evidence="10">
    <location>
        <begin position="43"/>
        <end position="934"/>
    </location>
</feature>
<evidence type="ECO:0000256" key="10">
    <source>
        <dbReference type="SAM" id="SignalP"/>
    </source>
</evidence>
<evidence type="ECO:0000256" key="7">
    <source>
        <dbReference type="ARBA" id="ARBA00023237"/>
    </source>
</evidence>
<dbReference type="PANTHER" id="PTHR40980">
    <property type="entry name" value="PLUG DOMAIN-CONTAINING PROTEIN"/>
    <property type="match status" value="1"/>
</dbReference>
<dbReference type="Pfam" id="PF07715">
    <property type="entry name" value="Plug"/>
    <property type="match status" value="1"/>
</dbReference>
<evidence type="ECO:0000259" key="12">
    <source>
        <dbReference type="Pfam" id="PF07715"/>
    </source>
</evidence>
<dbReference type="InterPro" id="IPR036942">
    <property type="entry name" value="Beta-barrel_TonB_sf"/>
</dbReference>
<gene>
    <name evidence="13" type="ORF">JAO74_04655</name>
</gene>
<evidence type="ECO:0000256" key="2">
    <source>
        <dbReference type="ARBA" id="ARBA00022448"/>
    </source>
</evidence>
<dbReference type="InterPro" id="IPR010104">
    <property type="entry name" value="TonB_rcpt_bac"/>
</dbReference>
<comment type="subcellular location">
    <subcellularLocation>
        <location evidence="1 8">Cell outer membrane</location>
        <topology evidence="1 8">Multi-pass membrane protein</topology>
    </subcellularLocation>
</comment>
<evidence type="ECO:0000313" key="13">
    <source>
        <dbReference type="EMBL" id="MBJ6121080.1"/>
    </source>
</evidence>
<keyword evidence="10" id="KW-0732">Signal</keyword>
<evidence type="ECO:0000256" key="9">
    <source>
        <dbReference type="RuleBase" id="RU003357"/>
    </source>
</evidence>
<keyword evidence="5 9" id="KW-0798">TonB box</keyword>
<dbReference type="CDD" id="cd01347">
    <property type="entry name" value="ligand_gated_channel"/>
    <property type="match status" value="1"/>
</dbReference>
<dbReference type="Gene3D" id="2.40.170.20">
    <property type="entry name" value="TonB-dependent receptor, beta-barrel domain"/>
    <property type="match status" value="1"/>
</dbReference>
<keyword evidence="13" id="KW-0675">Receptor</keyword>
<dbReference type="NCBIfam" id="TIGR01782">
    <property type="entry name" value="TonB-Xanth-Caul"/>
    <property type="match status" value="1"/>
</dbReference>
<reference evidence="14" key="1">
    <citation type="submission" date="2020-12" db="EMBL/GenBank/DDBJ databases">
        <title>Hymenobacter sp.</title>
        <authorList>
            <person name="Kim M.K."/>
        </authorList>
    </citation>
    <scope>NUCLEOTIDE SEQUENCE [LARGE SCALE GENOMIC DNA]</scope>
    <source>
        <strain evidence="14">BT553</strain>
    </source>
</reference>
<protein>
    <submittedName>
        <fullName evidence="13">TonB-dependent receptor</fullName>
    </submittedName>
</protein>
<sequence length="934" mass="100636">MTIIIDDPSPRTGATRESRMTTNFLIGTASLLAIMVASSAMAQTVPAEAPAAPAAAPPAQTDAIDEAAGGEEIVVTGIRRSLADATALKRNNIGIVDAISSEDIGRFPDQNLAESLQRVTGVQITRNKGEGSRVALRGLGPNFTQTLYNGRQIATPGGGRSFSFTSLSSDFVSAVEVIKSPSAEQVEGGLAGLVNVRVARPLDAGRDVIAVTAEGIYEENPNRVTPHASLFVNKVINDRFAANFGINYEKRRVLSAGYLGYGAENGIEARRNPPLDYNRDGDFNDAYRFIHTTNLVAQDGKFERVTMIGGLQFKPTDTLDLYADGFFSDFKDYSIYNEHQVRFTNIQGAGAGIVGSTVADGYLTALDANGVDHRSDTRPIDTRDKLFTGAAGGIWTLDQLKVSGEFTYSKARRISTNYGFAINSRARASYDTGGNLGREPTVAFQRGYDPLDPSTFNLLAVGGTYRAPSIDRNYDGRLDVARDIDLADAKLVLKAGGMFANRKSAFNSRTFNLTSRQFAAALGQPYNANIEGGSTSAAPILGQVDYSKFVQPSLGVYLAPNLNAFFDRIPLSTVLSLAPPQAQLANDFTVTERSYAGYGQLDIRALDDRFNGNVGLRYVHTDQTSDGNAADLSTLLVRRGGIITVVQGTTPVSIDNSYSEWLPSANLSYDLTPQLKIRGAVARTLTRPDIGLLSPTLSVDANTSTINARNPNLRPYLSNQIDLSLEYYFAKSGLLSAAVFYKDVKNFIINSANSVTQTVQLEEGGSRQQVFLLRQPRNGASSKIKGFELGAQVPFTFLPGPFDGLGVLGNFTYLDLGDVVVTQGQPAIPISGASKRSYNIAGYYEKSGFGIRASYNYRNGFVNDPTSTFGDGDYQRSYGQLDISASYDLNRMVTLNADLTNATNAKIINDTGVGLLRGVVDNGRRVTAGVRVRF</sequence>
<comment type="caution">
    <text evidence="13">The sequence shown here is derived from an EMBL/GenBank/DDBJ whole genome shotgun (WGS) entry which is preliminary data.</text>
</comment>
<feature type="domain" description="TonB-dependent receptor-like beta-barrel" evidence="11">
    <location>
        <begin position="448"/>
        <end position="901"/>
    </location>
</feature>
<keyword evidence="4 8" id="KW-0812">Transmembrane</keyword>
<dbReference type="SUPFAM" id="SSF56935">
    <property type="entry name" value="Porins"/>
    <property type="match status" value="1"/>
</dbReference>
<evidence type="ECO:0000256" key="3">
    <source>
        <dbReference type="ARBA" id="ARBA00022452"/>
    </source>
</evidence>
<dbReference type="InterPro" id="IPR039426">
    <property type="entry name" value="TonB-dep_rcpt-like"/>
</dbReference>
<evidence type="ECO:0000256" key="4">
    <source>
        <dbReference type="ARBA" id="ARBA00022692"/>
    </source>
</evidence>
<dbReference type="Pfam" id="PF00593">
    <property type="entry name" value="TonB_dep_Rec_b-barrel"/>
    <property type="match status" value="1"/>
</dbReference>
<name>A0ABS0XMM3_9SPHN</name>
<accession>A0ABS0XMM3</accession>
<evidence type="ECO:0000259" key="11">
    <source>
        <dbReference type="Pfam" id="PF00593"/>
    </source>
</evidence>
<evidence type="ECO:0000256" key="5">
    <source>
        <dbReference type="ARBA" id="ARBA00023077"/>
    </source>
</evidence>
<feature type="domain" description="TonB-dependent receptor plug" evidence="12">
    <location>
        <begin position="91"/>
        <end position="192"/>
    </location>
</feature>
<dbReference type="Proteomes" id="UP000640426">
    <property type="component" value="Unassembled WGS sequence"/>
</dbReference>
<dbReference type="Gene3D" id="2.170.130.10">
    <property type="entry name" value="TonB-dependent receptor, plug domain"/>
    <property type="match status" value="1"/>
</dbReference>
<keyword evidence="7 8" id="KW-0998">Cell outer membrane</keyword>
<keyword evidence="2 8" id="KW-0813">Transport</keyword>
<dbReference type="InterPro" id="IPR012910">
    <property type="entry name" value="Plug_dom"/>
</dbReference>
<dbReference type="PROSITE" id="PS52016">
    <property type="entry name" value="TONB_DEPENDENT_REC_3"/>
    <property type="match status" value="1"/>
</dbReference>
<comment type="similarity">
    <text evidence="8 9">Belongs to the TonB-dependent receptor family.</text>
</comment>
<keyword evidence="6 8" id="KW-0472">Membrane</keyword>
<dbReference type="RefSeq" id="WP_199035635.1">
    <property type="nucleotide sequence ID" value="NZ_JAELXS010000002.1"/>
</dbReference>